<dbReference type="EMBL" id="CAXHTB010000014">
    <property type="protein sequence ID" value="CAL0319900.1"/>
    <property type="molecule type" value="Genomic_DNA"/>
</dbReference>
<feature type="region of interest" description="Disordered" evidence="1">
    <location>
        <begin position="1"/>
        <end position="58"/>
    </location>
</feature>
<evidence type="ECO:0000256" key="1">
    <source>
        <dbReference type="SAM" id="MobiDB-lite"/>
    </source>
</evidence>
<proteinExistence type="predicted"/>
<gene>
    <name evidence="2" type="ORF">LLUT_LOCUS20960</name>
</gene>
<name>A0AAV1XDR4_LUPLU</name>
<sequence>MASSGSKRGRSSESPPSKRDGAPFTSVTEGARKRSQNRSLTMETETTEPERNNIVQVGENSAGIMSLGLETKHPAEMGSPPGFGEFLNNCGWCNRKIGDQSAYMFGDYDKNNM</sequence>
<accession>A0AAV1XDR4</accession>
<reference evidence="2 3" key="1">
    <citation type="submission" date="2024-03" db="EMBL/GenBank/DDBJ databases">
        <authorList>
            <person name="Martinez-Hernandez J."/>
        </authorList>
    </citation>
    <scope>NUCLEOTIDE SEQUENCE [LARGE SCALE GENOMIC DNA]</scope>
</reference>
<keyword evidence="3" id="KW-1185">Reference proteome</keyword>
<organism evidence="2 3">
    <name type="scientific">Lupinus luteus</name>
    <name type="common">European yellow lupine</name>
    <dbReference type="NCBI Taxonomy" id="3873"/>
    <lineage>
        <taxon>Eukaryota</taxon>
        <taxon>Viridiplantae</taxon>
        <taxon>Streptophyta</taxon>
        <taxon>Embryophyta</taxon>
        <taxon>Tracheophyta</taxon>
        <taxon>Spermatophyta</taxon>
        <taxon>Magnoliopsida</taxon>
        <taxon>eudicotyledons</taxon>
        <taxon>Gunneridae</taxon>
        <taxon>Pentapetalae</taxon>
        <taxon>rosids</taxon>
        <taxon>fabids</taxon>
        <taxon>Fabales</taxon>
        <taxon>Fabaceae</taxon>
        <taxon>Papilionoideae</taxon>
        <taxon>50 kb inversion clade</taxon>
        <taxon>genistoids sensu lato</taxon>
        <taxon>core genistoids</taxon>
        <taxon>Genisteae</taxon>
        <taxon>Lupinus</taxon>
    </lineage>
</organism>
<dbReference type="AlphaFoldDB" id="A0AAV1XDR4"/>
<protein>
    <recommendedName>
        <fullName evidence="4">FLZ-type domain-containing protein</fullName>
    </recommendedName>
</protein>
<evidence type="ECO:0000313" key="3">
    <source>
        <dbReference type="Proteomes" id="UP001497480"/>
    </source>
</evidence>
<comment type="caution">
    <text evidence="2">The sequence shown here is derived from an EMBL/GenBank/DDBJ whole genome shotgun (WGS) entry which is preliminary data.</text>
</comment>
<evidence type="ECO:0008006" key="4">
    <source>
        <dbReference type="Google" id="ProtNLM"/>
    </source>
</evidence>
<dbReference type="Proteomes" id="UP001497480">
    <property type="component" value="Unassembled WGS sequence"/>
</dbReference>
<evidence type="ECO:0000313" key="2">
    <source>
        <dbReference type="EMBL" id="CAL0319900.1"/>
    </source>
</evidence>